<keyword evidence="1" id="KW-1185">Reference proteome</keyword>
<organism evidence="1 2">
    <name type="scientific">Romanomermis culicivorax</name>
    <name type="common">Nematode worm</name>
    <dbReference type="NCBI Taxonomy" id="13658"/>
    <lineage>
        <taxon>Eukaryota</taxon>
        <taxon>Metazoa</taxon>
        <taxon>Ecdysozoa</taxon>
        <taxon>Nematoda</taxon>
        <taxon>Enoplea</taxon>
        <taxon>Dorylaimia</taxon>
        <taxon>Mermithida</taxon>
        <taxon>Mermithoidea</taxon>
        <taxon>Mermithidae</taxon>
        <taxon>Romanomermis</taxon>
    </lineage>
</organism>
<reference evidence="2" key="1">
    <citation type="submission" date="2022-11" db="UniProtKB">
        <authorList>
            <consortium name="WormBaseParasite"/>
        </authorList>
    </citation>
    <scope>IDENTIFICATION</scope>
</reference>
<dbReference type="SUPFAM" id="SSF53474">
    <property type="entry name" value="alpha/beta-Hydrolases"/>
    <property type="match status" value="1"/>
</dbReference>
<proteinExistence type="predicted"/>
<evidence type="ECO:0000313" key="2">
    <source>
        <dbReference type="WBParaSite" id="nRc.2.0.1.t39928-RA"/>
    </source>
</evidence>
<protein>
    <submittedName>
        <fullName evidence="2">Uncharacterized protein</fullName>
    </submittedName>
</protein>
<dbReference type="WBParaSite" id="nRc.2.0.1.t39928-RA">
    <property type="protein sequence ID" value="nRc.2.0.1.t39928-RA"/>
    <property type="gene ID" value="nRc.2.0.1.g39928"/>
</dbReference>
<sequence length="54" mass="5979">MLTKLINLYPKTKLIVVGFSMGANIVTKYLGENSRLNEKILFGLSVCQGYDGVK</sequence>
<dbReference type="Proteomes" id="UP000887565">
    <property type="component" value="Unplaced"/>
</dbReference>
<name>A0A915KQE3_ROMCU</name>
<accession>A0A915KQE3</accession>
<dbReference type="AlphaFoldDB" id="A0A915KQE3"/>
<dbReference type="InterPro" id="IPR029058">
    <property type="entry name" value="AB_hydrolase_fold"/>
</dbReference>
<evidence type="ECO:0000313" key="1">
    <source>
        <dbReference type="Proteomes" id="UP000887565"/>
    </source>
</evidence>